<dbReference type="Proteomes" id="UP000759537">
    <property type="component" value="Unassembled WGS sequence"/>
</dbReference>
<dbReference type="Gene3D" id="3.60.20.10">
    <property type="entry name" value="Glutamine Phosphoribosylpyrophosphate, subunit 1, domain 1"/>
    <property type="match status" value="1"/>
</dbReference>
<keyword evidence="3 5" id="KW-0539">Nucleus</keyword>
<proteinExistence type="inferred from homology"/>
<dbReference type="GO" id="GO:0043161">
    <property type="term" value="P:proteasome-mediated ubiquitin-dependent protein catabolic process"/>
    <property type="evidence" value="ECO:0007669"/>
    <property type="project" value="InterPro"/>
</dbReference>
<name>A0A9P5N198_9AGAM</name>
<protein>
    <recommendedName>
        <fullName evidence="5">Proteasome subunit beta</fullName>
    </recommendedName>
</protein>
<dbReference type="FunFam" id="3.60.20.10:FF:000003">
    <property type="entry name" value="Proteasome subunit beta type-3"/>
    <property type="match status" value="1"/>
</dbReference>
<reference evidence="6" key="1">
    <citation type="submission" date="2019-10" db="EMBL/GenBank/DDBJ databases">
        <authorList>
            <consortium name="DOE Joint Genome Institute"/>
            <person name="Kuo A."/>
            <person name="Miyauchi S."/>
            <person name="Kiss E."/>
            <person name="Drula E."/>
            <person name="Kohler A."/>
            <person name="Sanchez-Garcia M."/>
            <person name="Andreopoulos B."/>
            <person name="Barry K.W."/>
            <person name="Bonito G."/>
            <person name="Buee M."/>
            <person name="Carver A."/>
            <person name="Chen C."/>
            <person name="Cichocki N."/>
            <person name="Clum A."/>
            <person name="Culley D."/>
            <person name="Crous P.W."/>
            <person name="Fauchery L."/>
            <person name="Girlanda M."/>
            <person name="Hayes R."/>
            <person name="Keri Z."/>
            <person name="LaButti K."/>
            <person name="Lipzen A."/>
            <person name="Lombard V."/>
            <person name="Magnuson J."/>
            <person name="Maillard F."/>
            <person name="Morin E."/>
            <person name="Murat C."/>
            <person name="Nolan M."/>
            <person name="Ohm R."/>
            <person name="Pangilinan J."/>
            <person name="Pereira M."/>
            <person name="Perotto S."/>
            <person name="Peter M."/>
            <person name="Riley R."/>
            <person name="Sitrit Y."/>
            <person name="Stielow B."/>
            <person name="Szollosi G."/>
            <person name="Zifcakova L."/>
            <person name="Stursova M."/>
            <person name="Spatafora J.W."/>
            <person name="Tedersoo L."/>
            <person name="Vaario L.-M."/>
            <person name="Yamada A."/>
            <person name="Yan M."/>
            <person name="Wang P."/>
            <person name="Xu J."/>
            <person name="Bruns T."/>
            <person name="Baldrian P."/>
            <person name="Vilgalys R."/>
            <person name="Henrissat B."/>
            <person name="Grigoriev I.V."/>
            <person name="Hibbett D."/>
            <person name="Nagy L.G."/>
            <person name="Martin F.M."/>
        </authorList>
    </citation>
    <scope>NUCLEOTIDE SEQUENCE</scope>
    <source>
        <strain evidence="6">Prilba</strain>
    </source>
</reference>
<evidence type="ECO:0000313" key="7">
    <source>
        <dbReference type="Proteomes" id="UP000759537"/>
    </source>
</evidence>
<sequence length="208" mass="22681">MSIMDHNGGSVVAMAGKDCVAIASDLRLGAGAMTVAMNFEKIFPVTDRIYLGLTGLATDITTLRDRFRYLVNMFTIKESRSIEPSTFAHLVSSTLYSRRFGPYFTEPVLAGLERTPSGGFKPYIAGADLIGCLNFAEDFIVAGTASDKLFGVAEGLWEPDLGPEDLFETISQTLLNSVDRDAYSGWGAIVYIITPEKVITRTLKGRMD</sequence>
<keyword evidence="1 5" id="KW-0963">Cytoplasm</keyword>
<dbReference type="InterPro" id="IPR029055">
    <property type="entry name" value="Ntn_hydrolases_N"/>
</dbReference>
<dbReference type="InterPro" id="IPR016050">
    <property type="entry name" value="Proteasome_bsu_CS"/>
</dbReference>
<dbReference type="GO" id="GO:0005634">
    <property type="term" value="C:nucleus"/>
    <property type="evidence" value="ECO:0007669"/>
    <property type="project" value="UniProtKB-SubCell"/>
</dbReference>
<dbReference type="OrthoDB" id="204949at2759"/>
<evidence type="ECO:0000256" key="1">
    <source>
        <dbReference type="ARBA" id="ARBA00022490"/>
    </source>
</evidence>
<evidence type="ECO:0000313" key="6">
    <source>
        <dbReference type="EMBL" id="KAF8483583.1"/>
    </source>
</evidence>
<dbReference type="CDD" id="cd03759">
    <property type="entry name" value="proteasome_beta_type_3"/>
    <property type="match status" value="1"/>
</dbReference>
<comment type="caution">
    <text evidence="6">The sequence shown here is derived from an EMBL/GenBank/DDBJ whole genome shotgun (WGS) entry which is preliminary data.</text>
</comment>
<dbReference type="AlphaFoldDB" id="A0A9P5N198"/>
<organism evidence="6 7">
    <name type="scientific">Russula ochroleuca</name>
    <dbReference type="NCBI Taxonomy" id="152965"/>
    <lineage>
        <taxon>Eukaryota</taxon>
        <taxon>Fungi</taxon>
        <taxon>Dikarya</taxon>
        <taxon>Basidiomycota</taxon>
        <taxon>Agaricomycotina</taxon>
        <taxon>Agaricomycetes</taxon>
        <taxon>Russulales</taxon>
        <taxon>Russulaceae</taxon>
        <taxon>Russula</taxon>
    </lineage>
</organism>
<dbReference type="GO" id="GO:0005737">
    <property type="term" value="C:cytoplasm"/>
    <property type="evidence" value="ECO:0007669"/>
    <property type="project" value="UniProtKB-SubCell"/>
</dbReference>
<dbReference type="PANTHER" id="PTHR32194">
    <property type="entry name" value="METALLOPROTEASE TLDD"/>
    <property type="match status" value="1"/>
</dbReference>
<comment type="function">
    <text evidence="5">Component of the proteasome, a multicatalytic proteinase complex which is characterized by its ability to cleave peptides with Arg, Phe, Tyr, Leu, and Glu adjacent to the leaving group at neutral or slightly basic pH. The proteasome has an ATP-dependent proteolytic activity.</text>
</comment>
<comment type="subcellular location">
    <subcellularLocation>
        <location evidence="5">Cytoplasm</location>
    </subcellularLocation>
    <subcellularLocation>
        <location evidence="5">Nucleus</location>
    </subcellularLocation>
</comment>
<dbReference type="InterPro" id="IPR033811">
    <property type="entry name" value="Proteasome_beta_3"/>
</dbReference>
<dbReference type="Pfam" id="PF00227">
    <property type="entry name" value="Proteasome"/>
    <property type="match status" value="1"/>
</dbReference>
<comment type="subunit">
    <text evidence="5">Component of the proteasome complex.</text>
</comment>
<accession>A0A9P5N198</accession>
<dbReference type="InterPro" id="IPR023333">
    <property type="entry name" value="Proteasome_suB-type"/>
</dbReference>
<evidence type="ECO:0000256" key="4">
    <source>
        <dbReference type="ARBA" id="ARBA00026071"/>
    </source>
</evidence>
<keyword evidence="7" id="KW-1185">Reference proteome</keyword>
<dbReference type="PROSITE" id="PS00854">
    <property type="entry name" value="PROTEASOME_BETA_1"/>
    <property type="match status" value="1"/>
</dbReference>
<dbReference type="SUPFAM" id="SSF56235">
    <property type="entry name" value="N-terminal nucleophile aminohydrolases (Ntn hydrolases)"/>
    <property type="match status" value="1"/>
</dbReference>
<evidence type="ECO:0000256" key="2">
    <source>
        <dbReference type="ARBA" id="ARBA00022942"/>
    </source>
</evidence>
<evidence type="ECO:0000256" key="3">
    <source>
        <dbReference type="ARBA" id="ARBA00023242"/>
    </source>
</evidence>
<dbReference type="EMBL" id="WHVB01000004">
    <property type="protein sequence ID" value="KAF8483583.1"/>
    <property type="molecule type" value="Genomic_DNA"/>
</dbReference>
<dbReference type="PROSITE" id="PS51476">
    <property type="entry name" value="PROTEASOME_BETA_2"/>
    <property type="match status" value="1"/>
</dbReference>
<dbReference type="GO" id="GO:0019774">
    <property type="term" value="C:proteasome core complex, beta-subunit complex"/>
    <property type="evidence" value="ECO:0007669"/>
    <property type="project" value="InterPro"/>
</dbReference>
<gene>
    <name evidence="6" type="ORF">DFH94DRAFT_819074</name>
</gene>
<dbReference type="InterPro" id="IPR001353">
    <property type="entry name" value="Proteasome_sua/b"/>
</dbReference>
<keyword evidence="2 5" id="KW-0647">Proteasome</keyword>
<comment type="similarity">
    <text evidence="5">Belongs to the peptidase T1B family.</text>
</comment>
<dbReference type="PANTHER" id="PTHR32194:SF10">
    <property type="entry name" value="PROTEASOME SUBUNIT BETA TYPE-3"/>
    <property type="match status" value="1"/>
</dbReference>
<comment type="subunit">
    <text evidence="4">The 26S proteasome consists of a 20S proteasome core and two 19S regulatory subunits. The 20S proteasome core is composed of 28 subunits that are arranged in four stacked rings, resulting in a barrel-shaped structure. The two end rings are each formed by seven alpha subunits, and the two central rings are each formed by seven beta subunits. The catalytic chamber with the active sites is on the inside of the barrel.</text>
</comment>
<reference evidence="6" key="2">
    <citation type="journal article" date="2020" name="Nat. Commun.">
        <title>Large-scale genome sequencing of mycorrhizal fungi provides insights into the early evolution of symbiotic traits.</title>
        <authorList>
            <person name="Miyauchi S."/>
            <person name="Kiss E."/>
            <person name="Kuo A."/>
            <person name="Drula E."/>
            <person name="Kohler A."/>
            <person name="Sanchez-Garcia M."/>
            <person name="Morin E."/>
            <person name="Andreopoulos B."/>
            <person name="Barry K.W."/>
            <person name="Bonito G."/>
            <person name="Buee M."/>
            <person name="Carver A."/>
            <person name="Chen C."/>
            <person name="Cichocki N."/>
            <person name="Clum A."/>
            <person name="Culley D."/>
            <person name="Crous P.W."/>
            <person name="Fauchery L."/>
            <person name="Girlanda M."/>
            <person name="Hayes R.D."/>
            <person name="Keri Z."/>
            <person name="LaButti K."/>
            <person name="Lipzen A."/>
            <person name="Lombard V."/>
            <person name="Magnuson J."/>
            <person name="Maillard F."/>
            <person name="Murat C."/>
            <person name="Nolan M."/>
            <person name="Ohm R.A."/>
            <person name="Pangilinan J."/>
            <person name="Pereira M.F."/>
            <person name="Perotto S."/>
            <person name="Peter M."/>
            <person name="Pfister S."/>
            <person name="Riley R."/>
            <person name="Sitrit Y."/>
            <person name="Stielow J.B."/>
            <person name="Szollosi G."/>
            <person name="Zifcakova L."/>
            <person name="Stursova M."/>
            <person name="Spatafora J.W."/>
            <person name="Tedersoo L."/>
            <person name="Vaario L.M."/>
            <person name="Yamada A."/>
            <person name="Yan M."/>
            <person name="Wang P."/>
            <person name="Xu J."/>
            <person name="Bruns T."/>
            <person name="Baldrian P."/>
            <person name="Vilgalys R."/>
            <person name="Dunand C."/>
            <person name="Henrissat B."/>
            <person name="Grigoriev I.V."/>
            <person name="Hibbett D."/>
            <person name="Nagy L.G."/>
            <person name="Martin F.M."/>
        </authorList>
    </citation>
    <scope>NUCLEOTIDE SEQUENCE</scope>
    <source>
        <strain evidence="6">Prilba</strain>
    </source>
</reference>
<evidence type="ECO:0000256" key="5">
    <source>
        <dbReference type="RuleBase" id="RU004203"/>
    </source>
</evidence>